<dbReference type="GeneID" id="39575651"/>
<dbReference type="AlphaFoldDB" id="A0A3N2PSM5"/>
<dbReference type="STRING" id="1314773.A0A3N2PSM5"/>
<dbReference type="InterPro" id="IPR036457">
    <property type="entry name" value="PPM-type-like_dom_sf"/>
</dbReference>
<dbReference type="SMART" id="SM00331">
    <property type="entry name" value="PP2C_SIG"/>
    <property type="match status" value="1"/>
</dbReference>
<dbReference type="GO" id="GO:0046872">
    <property type="term" value="F:metal ion binding"/>
    <property type="evidence" value="ECO:0007669"/>
    <property type="project" value="UniProtKB-UniRule"/>
</dbReference>
<keyword evidence="5" id="KW-1185">Reference proteome</keyword>
<feature type="compositionally biased region" description="Polar residues" evidence="2">
    <location>
        <begin position="50"/>
        <end position="59"/>
    </location>
</feature>
<feature type="domain" description="PPM-type phosphatase" evidence="3">
    <location>
        <begin position="95"/>
        <end position="417"/>
    </location>
</feature>
<keyword evidence="1" id="KW-0479">Metal-binding</keyword>
<keyword evidence="1" id="KW-0378">Hydrolase</keyword>
<organism evidence="4 5">
    <name type="scientific">Sodiomyces alkalinus (strain CBS 110278 / VKM F-3762 / F11)</name>
    <name type="common">Alkaliphilic filamentous fungus</name>
    <dbReference type="NCBI Taxonomy" id="1314773"/>
    <lineage>
        <taxon>Eukaryota</taxon>
        <taxon>Fungi</taxon>
        <taxon>Dikarya</taxon>
        <taxon>Ascomycota</taxon>
        <taxon>Pezizomycotina</taxon>
        <taxon>Sordariomycetes</taxon>
        <taxon>Hypocreomycetidae</taxon>
        <taxon>Glomerellales</taxon>
        <taxon>Plectosphaerellaceae</taxon>
        <taxon>Sodiomyces</taxon>
    </lineage>
</organism>
<evidence type="ECO:0000256" key="1">
    <source>
        <dbReference type="RuleBase" id="RU366020"/>
    </source>
</evidence>
<comment type="similarity">
    <text evidence="1">Belongs to the PP2C family.</text>
</comment>
<keyword evidence="1" id="KW-0464">Manganese</keyword>
<gene>
    <name evidence="4" type="ORF">SODALDRAFT_196460</name>
</gene>
<sequence>MAATLIASRHQLPSLSSIRPLYRLGRTRPYPSRMAIDPPPFRPDRRSFSTASSLNSPTGSSGPFTFHVAASFTGKDRRFDPTTHVFHFDSHNRFPQTKGSKSARPDSGHDAFFVSPVGTTNAVALGVADGVGGWVDSGVDPADFAHGLCEYISTAASEHESENPDAAETATPLPPSARNLLQVGYQRVCEDRTIRAGGSTACVAVAAPDGTLDVANLGDSGFLQLRLGAVHASSEPQTHAFNTPFQLSVVPPSVAARMAAFGGAQLSDFPRDADVSHHQLRHGDVLVFASDGVWDNLFDQDVLRITRRVMTSSGAWVTTPSDSEGQAVAEDNKGGIRVIDDLRPLTATQEQRSASSPSRVPVSLQSVLATEITAAAKAASINSKRDGPFAKEVQKWYPHENWRGGKVDDVVVVVAVVSDESRAGRPKSKL</sequence>
<feature type="region of interest" description="Disordered" evidence="2">
    <location>
        <begin position="156"/>
        <end position="175"/>
    </location>
</feature>
<reference evidence="4 5" key="1">
    <citation type="journal article" date="2018" name="Mol. Ecol.">
        <title>The obligate alkalophilic soda-lake fungus Sodiomyces alkalinus has shifted to a protein diet.</title>
        <authorList>
            <person name="Grum-Grzhimaylo A.A."/>
            <person name="Falkoski D.L."/>
            <person name="van den Heuvel J."/>
            <person name="Valero-Jimenez C.A."/>
            <person name="Min B."/>
            <person name="Choi I.G."/>
            <person name="Lipzen A."/>
            <person name="Daum C.G."/>
            <person name="Aanen D.K."/>
            <person name="Tsang A."/>
            <person name="Henrissat B."/>
            <person name="Bilanenko E.N."/>
            <person name="de Vries R.P."/>
            <person name="van Kan J.A.L."/>
            <person name="Grigoriev I.V."/>
            <person name="Debets A.J.M."/>
        </authorList>
    </citation>
    <scope>NUCLEOTIDE SEQUENCE [LARGE SCALE GENOMIC DNA]</scope>
    <source>
        <strain evidence="4 5">F11</strain>
    </source>
</reference>
<dbReference type="EMBL" id="ML119057">
    <property type="protein sequence ID" value="ROT37424.1"/>
    <property type="molecule type" value="Genomic_DNA"/>
</dbReference>
<name>A0A3N2PSM5_SODAK</name>
<dbReference type="Pfam" id="PF13672">
    <property type="entry name" value="PP2C_2"/>
    <property type="match status" value="1"/>
</dbReference>
<dbReference type="SMART" id="SM00332">
    <property type="entry name" value="PP2Cc"/>
    <property type="match status" value="1"/>
</dbReference>
<dbReference type="SUPFAM" id="SSF81606">
    <property type="entry name" value="PP2C-like"/>
    <property type="match status" value="1"/>
</dbReference>
<dbReference type="InterPro" id="IPR001932">
    <property type="entry name" value="PPM-type_phosphatase-like_dom"/>
</dbReference>
<dbReference type="PANTHER" id="PTHR12320">
    <property type="entry name" value="PROTEIN PHOSPHATASE 2C"/>
    <property type="match status" value="1"/>
</dbReference>
<dbReference type="RefSeq" id="XP_028465230.1">
    <property type="nucleotide sequence ID" value="XM_028607173.1"/>
</dbReference>
<comment type="cofactor">
    <cofactor evidence="1">
        <name>Mg(2+)</name>
        <dbReference type="ChEBI" id="CHEBI:18420"/>
    </cofactor>
</comment>
<proteinExistence type="inferred from homology"/>
<evidence type="ECO:0000313" key="4">
    <source>
        <dbReference type="EMBL" id="ROT37424.1"/>
    </source>
</evidence>
<feature type="region of interest" description="Disordered" evidence="2">
    <location>
        <begin position="29"/>
        <end position="59"/>
    </location>
</feature>
<dbReference type="GO" id="GO:0004722">
    <property type="term" value="F:protein serine/threonine phosphatase activity"/>
    <property type="evidence" value="ECO:0007669"/>
    <property type="project" value="UniProtKB-EC"/>
</dbReference>
<dbReference type="InterPro" id="IPR039123">
    <property type="entry name" value="PPTC7"/>
</dbReference>
<dbReference type="PROSITE" id="PS51746">
    <property type="entry name" value="PPM_2"/>
    <property type="match status" value="1"/>
</dbReference>
<protein>
    <recommendedName>
        <fullName evidence="1">Protein phosphatase</fullName>
        <ecNumber evidence="1">3.1.3.16</ecNumber>
    </recommendedName>
</protein>
<dbReference type="EC" id="3.1.3.16" evidence="1"/>
<dbReference type="OrthoDB" id="60843at2759"/>
<dbReference type="PANTHER" id="PTHR12320:SF1">
    <property type="entry name" value="PROTEIN PHOSPHATASE PTC7 HOMOLOG"/>
    <property type="match status" value="1"/>
</dbReference>
<comment type="catalytic activity">
    <reaction evidence="1">
        <text>O-phospho-L-threonyl-[protein] + H2O = L-threonyl-[protein] + phosphate</text>
        <dbReference type="Rhea" id="RHEA:47004"/>
        <dbReference type="Rhea" id="RHEA-COMP:11060"/>
        <dbReference type="Rhea" id="RHEA-COMP:11605"/>
        <dbReference type="ChEBI" id="CHEBI:15377"/>
        <dbReference type="ChEBI" id="CHEBI:30013"/>
        <dbReference type="ChEBI" id="CHEBI:43474"/>
        <dbReference type="ChEBI" id="CHEBI:61977"/>
        <dbReference type="EC" id="3.1.3.16"/>
    </reaction>
</comment>
<accession>A0A3N2PSM5</accession>
<comment type="catalytic activity">
    <reaction evidence="1">
        <text>O-phospho-L-seryl-[protein] + H2O = L-seryl-[protein] + phosphate</text>
        <dbReference type="Rhea" id="RHEA:20629"/>
        <dbReference type="Rhea" id="RHEA-COMP:9863"/>
        <dbReference type="Rhea" id="RHEA-COMP:11604"/>
        <dbReference type="ChEBI" id="CHEBI:15377"/>
        <dbReference type="ChEBI" id="CHEBI:29999"/>
        <dbReference type="ChEBI" id="CHEBI:43474"/>
        <dbReference type="ChEBI" id="CHEBI:83421"/>
        <dbReference type="EC" id="3.1.3.16"/>
    </reaction>
</comment>
<dbReference type="Gene3D" id="3.60.40.10">
    <property type="entry name" value="PPM-type phosphatase domain"/>
    <property type="match status" value="1"/>
</dbReference>
<keyword evidence="1" id="KW-0904">Protein phosphatase</keyword>
<comment type="cofactor">
    <cofactor evidence="1">
        <name>Mn(2+)</name>
        <dbReference type="ChEBI" id="CHEBI:29035"/>
    </cofactor>
</comment>
<evidence type="ECO:0000256" key="2">
    <source>
        <dbReference type="SAM" id="MobiDB-lite"/>
    </source>
</evidence>
<evidence type="ECO:0000313" key="5">
    <source>
        <dbReference type="Proteomes" id="UP000272025"/>
    </source>
</evidence>
<keyword evidence="1" id="KW-0460">Magnesium</keyword>
<dbReference type="Proteomes" id="UP000272025">
    <property type="component" value="Unassembled WGS sequence"/>
</dbReference>
<evidence type="ECO:0000259" key="3">
    <source>
        <dbReference type="PROSITE" id="PS51746"/>
    </source>
</evidence>